<dbReference type="AlphaFoldDB" id="A0A939PJX2"/>
<dbReference type="GO" id="GO:0004674">
    <property type="term" value="F:protein serine/threonine kinase activity"/>
    <property type="evidence" value="ECO:0007669"/>
    <property type="project" value="UniProtKB-KW"/>
</dbReference>
<evidence type="ECO:0000256" key="4">
    <source>
        <dbReference type="ARBA" id="ARBA00022840"/>
    </source>
</evidence>
<dbReference type="Pfam" id="PF00069">
    <property type="entry name" value="Pkinase"/>
    <property type="match status" value="1"/>
</dbReference>
<comment type="caution">
    <text evidence="7">The sequence shown here is derived from an EMBL/GenBank/DDBJ whole genome shotgun (WGS) entry which is preliminary data.</text>
</comment>
<feature type="compositionally biased region" description="Polar residues" evidence="5">
    <location>
        <begin position="313"/>
        <end position="335"/>
    </location>
</feature>
<evidence type="ECO:0000256" key="1">
    <source>
        <dbReference type="ARBA" id="ARBA00022679"/>
    </source>
</evidence>
<keyword evidence="7" id="KW-0723">Serine/threonine-protein kinase</keyword>
<dbReference type="CDD" id="cd14014">
    <property type="entry name" value="STKc_PknB_like"/>
    <property type="match status" value="1"/>
</dbReference>
<protein>
    <submittedName>
        <fullName evidence="7">Serine/threonine protein kinase</fullName>
    </submittedName>
</protein>
<dbReference type="InterPro" id="IPR000719">
    <property type="entry name" value="Prot_kinase_dom"/>
</dbReference>
<sequence>MEALLATDPSEVGPYRLEGRLGIGGQGTVYLGRSGTQKVAVKVLHPHLIAHAEARARFLAEVEVAKQVVPFCTAQVLDSGVADEQPYLVSEFVDGPSLHASVKKSGPRGSAALQRLAINTAVALAGIHQAGVVHRDFKPGNVLLGPDGPVVIDFGIAKALDESRSFGTSQPVGTPAYMAPEQFSREDISPAADLFAWAATMVYAATGKRAFGGKSESAIMHGILHDEPDLDALEEPLRSVVRDCLAKNPAERPAAAEVVERLRGSSAEPAVVVAEKTTSLRRRGGLLAAGFLALVVGIGYAIGTSGDEGGHSASAQSPSPSGTTSSAVQTTSSPGHPSAPKGDQNSSSPASGANPVESPSGGSEPKHKPSPKASGGGSKPASRTKTLGTFTFFDVNNYCRANGYQQVMEESDHYSCINADQRTTRVDNSSVCRWKYPGHSGTYADGETCKSR</sequence>
<dbReference type="PROSITE" id="PS00108">
    <property type="entry name" value="PROTEIN_KINASE_ST"/>
    <property type="match status" value="1"/>
</dbReference>
<dbReference type="Gene3D" id="3.30.200.20">
    <property type="entry name" value="Phosphorylase Kinase, domain 1"/>
    <property type="match status" value="1"/>
</dbReference>
<dbReference type="InterPro" id="IPR008271">
    <property type="entry name" value="Ser/Thr_kinase_AS"/>
</dbReference>
<dbReference type="PROSITE" id="PS50011">
    <property type="entry name" value="PROTEIN_KINASE_DOM"/>
    <property type="match status" value="1"/>
</dbReference>
<dbReference type="EMBL" id="JAGEOJ010000013">
    <property type="protein sequence ID" value="MBO2451458.1"/>
    <property type="molecule type" value="Genomic_DNA"/>
</dbReference>
<dbReference type="InterPro" id="IPR011009">
    <property type="entry name" value="Kinase-like_dom_sf"/>
</dbReference>
<keyword evidence="1" id="KW-0808">Transferase</keyword>
<dbReference type="RefSeq" id="WP_208259355.1">
    <property type="nucleotide sequence ID" value="NZ_JAGEOJ010000013.1"/>
</dbReference>
<evidence type="ECO:0000313" key="8">
    <source>
        <dbReference type="Proteomes" id="UP000669179"/>
    </source>
</evidence>
<evidence type="ECO:0000256" key="5">
    <source>
        <dbReference type="SAM" id="MobiDB-lite"/>
    </source>
</evidence>
<dbReference type="GO" id="GO:0005524">
    <property type="term" value="F:ATP binding"/>
    <property type="evidence" value="ECO:0007669"/>
    <property type="project" value="UniProtKB-KW"/>
</dbReference>
<proteinExistence type="predicted"/>
<dbReference type="PANTHER" id="PTHR43289:SF34">
    <property type="entry name" value="SERINE_THREONINE-PROTEIN KINASE YBDM-RELATED"/>
    <property type="match status" value="1"/>
</dbReference>
<evidence type="ECO:0000259" key="6">
    <source>
        <dbReference type="PROSITE" id="PS50011"/>
    </source>
</evidence>
<dbReference type="Gene3D" id="1.10.510.10">
    <property type="entry name" value="Transferase(Phosphotransferase) domain 1"/>
    <property type="match status" value="1"/>
</dbReference>
<evidence type="ECO:0000313" key="7">
    <source>
        <dbReference type="EMBL" id="MBO2451458.1"/>
    </source>
</evidence>
<keyword evidence="4" id="KW-0067">ATP-binding</keyword>
<dbReference type="SUPFAM" id="SSF56112">
    <property type="entry name" value="Protein kinase-like (PK-like)"/>
    <property type="match status" value="1"/>
</dbReference>
<name>A0A939PJX2_9ACTN</name>
<keyword evidence="8" id="KW-1185">Reference proteome</keyword>
<accession>A0A939PJX2</accession>
<reference evidence="7" key="1">
    <citation type="submission" date="2021-03" db="EMBL/GenBank/DDBJ databases">
        <authorList>
            <person name="Kanchanasin P."/>
            <person name="Saeng-In P."/>
            <person name="Phongsopitanun W."/>
            <person name="Yuki M."/>
            <person name="Kudo T."/>
            <person name="Ohkuma M."/>
            <person name="Tanasupawat S."/>
        </authorList>
    </citation>
    <scope>NUCLEOTIDE SEQUENCE</scope>
    <source>
        <strain evidence="7">GKU 128</strain>
    </source>
</reference>
<feature type="region of interest" description="Disordered" evidence="5">
    <location>
        <begin position="307"/>
        <end position="383"/>
    </location>
</feature>
<organism evidence="7 8">
    <name type="scientific">Actinomadura barringtoniae</name>
    <dbReference type="NCBI Taxonomy" id="1427535"/>
    <lineage>
        <taxon>Bacteria</taxon>
        <taxon>Bacillati</taxon>
        <taxon>Actinomycetota</taxon>
        <taxon>Actinomycetes</taxon>
        <taxon>Streptosporangiales</taxon>
        <taxon>Thermomonosporaceae</taxon>
        <taxon>Actinomadura</taxon>
    </lineage>
</organism>
<gene>
    <name evidence="7" type="ORF">J4573_30510</name>
</gene>
<keyword evidence="2" id="KW-0547">Nucleotide-binding</keyword>
<keyword evidence="3 7" id="KW-0418">Kinase</keyword>
<evidence type="ECO:0000256" key="3">
    <source>
        <dbReference type="ARBA" id="ARBA00022777"/>
    </source>
</evidence>
<evidence type="ECO:0000256" key="2">
    <source>
        <dbReference type="ARBA" id="ARBA00022741"/>
    </source>
</evidence>
<dbReference type="PANTHER" id="PTHR43289">
    <property type="entry name" value="MITOGEN-ACTIVATED PROTEIN KINASE KINASE KINASE 20-RELATED"/>
    <property type="match status" value="1"/>
</dbReference>
<dbReference type="Proteomes" id="UP000669179">
    <property type="component" value="Unassembled WGS sequence"/>
</dbReference>
<feature type="domain" description="Protein kinase" evidence="6">
    <location>
        <begin position="15"/>
        <end position="271"/>
    </location>
</feature>